<organism evidence="2 3">
    <name type="scientific">Roseomonas populi</name>
    <dbReference type="NCBI Taxonomy" id="3121582"/>
    <lineage>
        <taxon>Bacteria</taxon>
        <taxon>Pseudomonadati</taxon>
        <taxon>Pseudomonadota</taxon>
        <taxon>Alphaproteobacteria</taxon>
        <taxon>Acetobacterales</taxon>
        <taxon>Roseomonadaceae</taxon>
        <taxon>Roseomonas</taxon>
    </lineage>
</organism>
<feature type="compositionally biased region" description="Basic and acidic residues" evidence="1">
    <location>
        <begin position="57"/>
        <end position="74"/>
    </location>
</feature>
<evidence type="ECO:0008006" key="4">
    <source>
        <dbReference type="Google" id="ProtNLM"/>
    </source>
</evidence>
<keyword evidence="3" id="KW-1185">Reference proteome</keyword>
<protein>
    <recommendedName>
        <fullName evidence="4">DUF3072 domain-containing protein</fullName>
    </recommendedName>
</protein>
<sequence length="74" mass="7278">MSGKQDQSGQDHSRDQSPSPAQGSETHTGGGAPTNKAHEEAGDGTLAGSVPAGLSSEELRKLASGSKTDDGGTG</sequence>
<feature type="compositionally biased region" description="Polar residues" evidence="1">
    <location>
        <begin position="16"/>
        <end position="27"/>
    </location>
</feature>
<dbReference type="Proteomes" id="UP001524642">
    <property type="component" value="Unassembled WGS sequence"/>
</dbReference>
<evidence type="ECO:0000256" key="1">
    <source>
        <dbReference type="SAM" id="MobiDB-lite"/>
    </source>
</evidence>
<comment type="caution">
    <text evidence="2">The sequence shown here is derived from an EMBL/GenBank/DDBJ whole genome shotgun (WGS) entry which is preliminary data.</text>
</comment>
<dbReference type="EMBL" id="JANJOU010000033">
    <property type="protein sequence ID" value="MCR0985368.1"/>
    <property type="molecule type" value="Genomic_DNA"/>
</dbReference>
<feature type="region of interest" description="Disordered" evidence="1">
    <location>
        <begin position="1"/>
        <end position="74"/>
    </location>
</feature>
<evidence type="ECO:0000313" key="2">
    <source>
        <dbReference type="EMBL" id="MCR0985368.1"/>
    </source>
</evidence>
<dbReference type="RefSeq" id="WP_257719017.1">
    <property type="nucleotide sequence ID" value="NZ_JANJOU010000033.1"/>
</dbReference>
<accession>A0ABT1XD52</accession>
<evidence type="ECO:0000313" key="3">
    <source>
        <dbReference type="Proteomes" id="UP001524642"/>
    </source>
</evidence>
<name>A0ABT1XD52_9PROT</name>
<reference evidence="2 3" key="1">
    <citation type="submission" date="2022-06" db="EMBL/GenBank/DDBJ databases">
        <title>Roseomonas CN29.</title>
        <authorList>
            <person name="Cheng Y."/>
            <person name="He X."/>
        </authorList>
    </citation>
    <scope>NUCLEOTIDE SEQUENCE [LARGE SCALE GENOMIC DNA]</scope>
    <source>
        <strain evidence="2 3">CN29</strain>
    </source>
</reference>
<gene>
    <name evidence="2" type="ORF">NRP21_25280</name>
</gene>
<proteinExistence type="predicted"/>